<keyword evidence="8" id="KW-1185">Reference proteome</keyword>
<dbReference type="GO" id="GO:0005737">
    <property type="term" value="C:cytoplasm"/>
    <property type="evidence" value="ECO:0007669"/>
    <property type="project" value="TreeGrafter"/>
</dbReference>
<dbReference type="InterPro" id="IPR041489">
    <property type="entry name" value="PDZ_6"/>
</dbReference>
<dbReference type="Pfam" id="PF17820">
    <property type="entry name" value="PDZ_6"/>
    <property type="match status" value="1"/>
</dbReference>
<dbReference type="Gene3D" id="6.10.140.1710">
    <property type="match status" value="1"/>
</dbReference>
<evidence type="ECO:0000256" key="2">
    <source>
        <dbReference type="ARBA" id="ARBA00023186"/>
    </source>
</evidence>
<protein>
    <recommendedName>
        <fullName evidence="3">Probable 26S proteasome regulatory subunit p27</fullName>
    </recommendedName>
</protein>
<dbReference type="SUPFAM" id="SSF50156">
    <property type="entry name" value="PDZ domain-like"/>
    <property type="match status" value="1"/>
</dbReference>
<evidence type="ECO:0000259" key="6">
    <source>
        <dbReference type="Pfam" id="PF18265"/>
    </source>
</evidence>
<keyword evidence="2" id="KW-0143">Chaperone</keyword>
<comment type="similarity">
    <text evidence="1">Belongs to the proteasome subunit p27 family.</text>
</comment>
<dbReference type="GO" id="GO:0005634">
    <property type="term" value="C:nucleus"/>
    <property type="evidence" value="ECO:0007669"/>
    <property type="project" value="TreeGrafter"/>
</dbReference>
<evidence type="ECO:0000259" key="5">
    <source>
        <dbReference type="Pfam" id="PF17820"/>
    </source>
</evidence>
<reference evidence="7 8" key="1">
    <citation type="journal article" date="2016" name="Mol. Biol. Evol.">
        <title>Comparative Genomics of Early-Diverging Mushroom-Forming Fungi Provides Insights into the Origins of Lignocellulose Decay Capabilities.</title>
        <authorList>
            <person name="Nagy L.G."/>
            <person name="Riley R."/>
            <person name="Tritt A."/>
            <person name="Adam C."/>
            <person name="Daum C."/>
            <person name="Floudas D."/>
            <person name="Sun H."/>
            <person name="Yadav J.S."/>
            <person name="Pangilinan J."/>
            <person name="Larsson K.H."/>
            <person name="Matsuura K."/>
            <person name="Barry K."/>
            <person name="Labutti K."/>
            <person name="Kuo R."/>
            <person name="Ohm R.A."/>
            <person name="Bhattacharya S.S."/>
            <person name="Shirouzu T."/>
            <person name="Yoshinaga Y."/>
            <person name="Martin F.M."/>
            <person name="Grigoriev I.V."/>
            <person name="Hibbett D.S."/>
        </authorList>
    </citation>
    <scope>NUCLEOTIDE SEQUENCE [LARGE SCALE GENOMIC DNA]</scope>
    <source>
        <strain evidence="7 8">CBS 109695</strain>
    </source>
</reference>
<dbReference type="Proteomes" id="UP000076532">
    <property type="component" value="Unassembled WGS sequence"/>
</dbReference>
<dbReference type="FunFam" id="2.30.42.10:FF:000107">
    <property type="entry name" value="26S proteasome non-ATPase regulatory subunit 9"/>
    <property type="match status" value="1"/>
</dbReference>
<gene>
    <name evidence="7" type="ORF">FIBSPDRAFT_721122</name>
</gene>
<dbReference type="EMBL" id="KV417482">
    <property type="protein sequence ID" value="KZP33679.1"/>
    <property type="molecule type" value="Genomic_DNA"/>
</dbReference>
<dbReference type="Gene3D" id="2.30.42.10">
    <property type="match status" value="1"/>
</dbReference>
<dbReference type="PANTHER" id="PTHR12651">
    <property type="entry name" value="26S PROTEASOME NON-ATPASE REGULATORY SUBUNIT 9"/>
    <property type="match status" value="1"/>
</dbReference>
<dbReference type="Pfam" id="PF18265">
    <property type="entry name" value="Nas2_N"/>
    <property type="match status" value="1"/>
</dbReference>
<dbReference type="InterPro" id="IPR040815">
    <property type="entry name" value="Nas2_N"/>
</dbReference>
<evidence type="ECO:0000256" key="1">
    <source>
        <dbReference type="ARBA" id="ARBA00005256"/>
    </source>
</evidence>
<evidence type="ECO:0000256" key="4">
    <source>
        <dbReference type="SAM" id="MobiDB-lite"/>
    </source>
</evidence>
<feature type="domain" description="PDZ" evidence="5">
    <location>
        <begin position="126"/>
        <end position="181"/>
    </location>
</feature>
<dbReference type="GO" id="GO:0070682">
    <property type="term" value="P:proteasome regulatory particle assembly"/>
    <property type="evidence" value="ECO:0007669"/>
    <property type="project" value="InterPro"/>
</dbReference>
<dbReference type="InterPro" id="IPR036034">
    <property type="entry name" value="PDZ_sf"/>
</dbReference>
<dbReference type="STRING" id="436010.A0A166WEH1"/>
<name>A0A166WEH1_9AGAM</name>
<proteinExistence type="inferred from homology"/>
<sequence length="212" mass="22787">MGFILPESPREQVQMLIEKKENIEAELDAQVSILKANNCTLHSSLVDKEGFPRADIDIYLVRAARVRVIELRNDLKANTDDLAKALELVYARSAQSEEPPTAEPVSPAALASQDTGPQPGLPFAKVNGVAPGSPAAEAGLQREDLITQFGHLSTSSTPSLSIQSLSAVVHENSELSIVILRSDQTLNMKLTPRNGWGGRGMLGCHIVPYAAP</sequence>
<evidence type="ECO:0000256" key="3">
    <source>
        <dbReference type="ARBA" id="ARBA00068021"/>
    </source>
</evidence>
<feature type="domain" description="Nas2 N-terminal" evidence="6">
    <location>
        <begin position="14"/>
        <end position="90"/>
    </location>
</feature>
<organism evidence="7 8">
    <name type="scientific">Athelia psychrophila</name>
    <dbReference type="NCBI Taxonomy" id="1759441"/>
    <lineage>
        <taxon>Eukaryota</taxon>
        <taxon>Fungi</taxon>
        <taxon>Dikarya</taxon>
        <taxon>Basidiomycota</taxon>
        <taxon>Agaricomycotina</taxon>
        <taxon>Agaricomycetes</taxon>
        <taxon>Agaricomycetidae</taxon>
        <taxon>Atheliales</taxon>
        <taxon>Atheliaceae</taxon>
        <taxon>Athelia</taxon>
    </lineage>
</organism>
<dbReference type="PANTHER" id="PTHR12651:SF1">
    <property type="entry name" value="26S PROTEASOME NON-ATPASE REGULATORY SUBUNIT 9"/>
    <property type="match status" value="1"/>
</dbReference>
<dbReference type="AlphaFoldDB" id="A0A166WEH1"/>
<accession>A0A166WEH1</accession>
<evidence type="ECO:0000313" key="8">
    <source>
        <dbReference type="Proteomes" id="UP000076532"/>
    </source>
</evidence>
<dbReference type="InterPro" id="IPR035269">
    <property type="entry name" value="PSMD9"/>
</dbReference>
<dbReference type="OrthoDB" id="72325at2759"/>
<feature type="region of interest" description="Disordered" evidence="4">
    <location>
        <begin position="94"/>
        <end position="122"/>
    </location>
</feature>
<evidence type="ECO:0000313" key="7">
    <source>
        <dbReference type="EMBL" id="KZP33679.1"/>
    </source>
</evidence>